<accession>A0A0J6C0X7</accession>
<proteinExistence type="predicted"/>
<dbReference type="GO" id="GO:0008982">
    <property type="term" value="F:protein-N(PI)-phosphohistidine-sugar phosphotransferase activity"/>
    <property type="evidence" value="ECO:0007669"/>
    <property type="project" value="InterPro"/>
</dbReference>
<organism evidence="7 8">
    <name type="scientific">Brevibacillus brevis</name>
    <name type="common">Bacillus brevis</name>
    <dbReference type="NCBI Taxonomy" id="1393"/>
    <lineage>
        <taxon>Bacteria</taxon>
        <taxon>Bacillati</taxon>
        <taxon>Bacillota</taxon>
        <taxon>Bacilli</taxon>
        <taxon>Bacillales</taxon>
        <taxon>Paenibacillaceae</taxon>
        <taxon>Brevibacillus</taxon>
    </lineage>
</organism>
<dbReference type="OrthoDB" id="9808134at2"/>
<dbReference type="eggNOG" id="COG1440">
    <property type="taxonomic scope" value="Bacteria"/>
</dbReference>
<evidence type="ECO:0000256" key="1">
    <source>
        <dbReference type="ARBA" id="ARBA00022448"/>
    </source>
</evidence>
<reference evidence="7 8" key="1">
    <citation type="journal article" date="2015" name="Genome Announc.">
        <title>Draft Genome Sequence of Brevibacillus brevis DZQ7, a Plant Growth-Promoting Rhizobacterium with Broad-Spectrum Antimicrobial Activity.</title>
        <authorList>
            <person name="Hou Q."/>
            <person name="Wang C."/>
            <person name="Hou X."/>
            <person name="Xia Z."/>
            <person name="Ye J."/>
            <person name="Liu K."/>
            <person name="Liu H."/>
            <person name="Wang J."/>
            <person name="Guo H."/>
            <person name="Yu X."/>
            <person name="Yang Y."/>
            <person name="Du B."/>
            <person name="Ding Y."/>
        </authorList>
    </citation>
    <scope>NUCLEOTIDE SEQUENCE [LARGE SCALE GENOMIC DNA]</scope>
    <source>
        <strain evidence="7 8">DZQ7</strain>
    </source>
</reference>
<dbReference type="EMBL" id="CP030117">
    <property type="protein sequence ID" value="AWX58851.1"/>
    <property type="molecule type" value="Genomic_DNA"/>
</dbReference>
<dbReference type="InterPro" id="IPR051819">
    <property type="entry name" value="PTS_sugar-specific_EIIB"/>
</dbReference>
<dbReference type="NCBIfam" id="TIGR00853">
    <property type="entry name" value="pts-lac"/>
    <property type="match status" value="1"/>
</dbReference>
<dbReference type="Proteomes" id="UP000036061">
    <property type="component" value="Chromosome"/>
</dbReference>
<dbReference type="RefSeq" id="WP_015893830.1">
    <property type="nucleotide sequence ID" value="NZ_BAAFZQ010000003.1"/>
</dbReference>
<gene>
    <name evidence="7" type="ORF">AB432_029080</name>
</gene>
<name>A0A0J6C0X7_BREBE</name>
<dbReference type="GO" id="GO:0016301">
    <property type="term" value="F:kinase activity"/>
    <property type="evidence" value="ECO:0007669"/>
    <property type="project" value="UniProtKB-KW"/>
</dbReference>
<dbReference type="OMA" id="YKIWAVS"/>
<keyword evidence="3 7" id="KW-0762">Sugar transport</keyword>
<evidence type="ECO:0000313" key="8">
    <source>
        <dbReference type="Proteomes" id="UP000036061"/>
    </source>
</evidence>
<evidence type="ECO:0000256" key="4">
    <source>
        <dbReference type="ARBA" id="ARBA00022679"/>
    </source>
</evidence>
<dbReference type="PANTHER" id="PTHR34581:SF2">
    <property type="entry name" value="PTS SYSTEM N,N'-DIACETYLCHITOBIOSE-SPECIFIC EIIB COMPONENT"/>
    <property type="match status" value="1"/>
</dbReference>
<dbReference type="Pfam" id="PF02302">
    <property type="entry name" value="PTS_IIB"/>
    <property type="match status" value="1"/>
</dbReference>
<dbReference type="PROSITE" id="PS51100">
    <property type="entry name" value="PTS_EIIB_TYPE_3"/>
    <property type="match status" value="1"/>
</dbReference>
<dbReference type="GeneID" id="87585785"/>
<evidence type="ECO:0000256" key="3">
    <source>
        <dbReference type="ARBA" id="ARBA00022597"/>
    </source>
</evidence>
<protein>
    <submittedName>
        <fullName evidence="7">PTS sugar transporter subunit IIB</fullName>
    </submittedName>
</protein>
<dbReference type="AlphaFoldDB" id="A0A0J6C0X7"/>
<dbReference type="SUPFAM" id="SSF52794">
    <property type="entry name" value="PTS system IIB component-like"/>
    <property type="match status" value="1"/>
</dbReference>
<evidence type="ECO:0000313" key="7">
    <source>
        <dbReference type="EMBL" id="AWX58851.1"/>
    </source>
</evidence>
<sequence length="100" mass="10917">MNILLCCAAGMSTSLLVQKMEEAAREKGLDAKIWAVSADEVKNHIDQAAVLLLGPQVRYKLTEMKKEGASRGIPVDVISTVDYGTLNGKNVLEFALRLKQ</sequence>
<dbReference type="GO" id="GO:0009401">
    <property type="term" value="P:phosphoenolpyruvate-dependent sugar phosphotransferase system"/>
    <property type="evidence" value="ECO:0007669"/>
    <property type="project" value="UniProtKB-KW"/>
</dbReference>
<dbReference type="CDD" id="cd05564">
    <property type="entry name" value="PTS_IIB_chitobiose_lichenan"/>
    <property type="match status" value="1"/>
</dbReference>
<dbReference type="InterPro" id="IPR013012">
    <property type="entry name" value="PTS_EIIB_3"/>
</dbReference>
<evidence type="ECO:0000256" key="5">
    <source>
        <dbReference type="ARBA" id="ARBA00022683"/>
    </source>
</evidence>
<keyword evidence="5" id="KW-0598">Phosphotransferase system</keyword>
<dbReference type="PANTHER" id="PTHR34581">
    <property type="entry name" value="PTS SYSTEM N,N'-DIACETYLCHITOBIOSE-SPECIFIC EIIB COMPONENT"/>
    <property type="match status" value="1"/>
</dbReference>
<keyword evidence="6" id="KW-0418">Kinase</keyword>
<evidence type="ECO:0000256" key="6">
    <source>
        <dbReference type="ARBA" id="ARBA00022777"/>
    </source>
</evidence>
<dbReference type="Gene3D" id="3.40.50.2300">
    <property type="match status" value="1"/>
</dbReference>
<keyword evidence="2" id="KW-0597">Phosphoprotein</keyword>
<keyword evidence="4" id="KW-0808">Transferase</keyword>
<dbReference type="InterPro" id="IPR036095">
    <property type="entry name" value="PTS_EIIB-like_sf"/>
</dbReference>
<dbReference type="InterPro" id="IPR003501">
    <property type="entry name" value="PTS_EIIB_2/3"/>
</dbReference>
<evidence type="ECO:0000256" key="2">
    <source>
        <dbReference type="ARBA" id="ARBA00022553"/>
    </source>
</evidence>
<keyword evidence="1" id="KW-0813">Transport</keyword>